<accession>A0ABN9SL26</accession>
<proteinExistence type="predicted"/>
<protein>
    <submittedName>
        <fullName evidence="2">Uncharacterized protein</fullName>
    </submittedName>
</protein>
<reference evidence="2" key="1">
    <citation type="submission" date="2023-10" db="EMBL/GenBank/DDBJ databases">
        <authorList>
            <person name="Chen Y."/>
            <person name="Shah S."/>
            <person name="Dougan E. K."/>
            <person name="Thang M."/>
            <person name="Chan C."/>
        </authorList>
    </citation>
    <scope>NUCLEOTIDE SEQUENCE [LARGE SCALE GENOMIC DNA]</scope>
</reference>
<feature type="compositionally biased region" description="Basic and acidic residues" evidence="1">
    <location>
        <begin position="84"/>
        <end position="95"/>
    </location>
</feature>
<organism evidence="2 3">
    <name type="scientific">Prorocentrum cordatum</name>
    <dbReference type="NCBI Taxonomy" id="2364126"/>
    <lineage>
        <taxon>Eukaryota</taxon>
        <taxon>Sar</taxon>
        <taxon>Alveolata</taxon>
        <taxon>Dinophyceae</taxon>
        <taxon>Prorocentrales</taxon>
        <taxon>Prorocentraceae</taxon>
        <taxon>Prorocentrum</taxon>
    </lineage>
</organism>
<feature type="non-terminal residue" evidence="2">
    <location>
        <position position="1"/>
    </location>
</feature>
<feature type="non-terminal residue" evidence="2">
    <location>
        <position position="116"/>
    </location>
</feature>
<keyword evidence="3" id="KW-1185">Reference proteome</keyword>
<gene>
    <name evidence="2" type="ORF">PCOR1329_LOCUS30489</name>
</gene>
<evidence type="ECO:0000313" key="2">
    <source>
        <dbReference type="EMBL" id="CAK0832488.1"/>
    </source>
</evidence>
<sequence>GSSPWLRCEACRLRNPLSVWLRPHGARGRQLPAAARPALGPAAGCWLLAGVASNGSRAAHARARRDDRPRRRRRGLPTAARGQLHPEPHRAERPGERHRRAVHLPGGRGPAAGRRP</sequence>
<evidence type="ECO:0000256" key="1">
    <source>
        <dbReference type="SAM" id="MobiDB-lite"/>
    </source>
</evidence>
<name>A0ABN9SL26_9DINO</name>
<evidence type="ECO:0000313" key="3">
    <source>
        <dbReference type="Proteomes" id="UP001189429"/>
    </source>
</evidence>
<comment type="caution">
    <text evidence="2">The sequence shown here is derived from an EMBL/GenBank/DDBJ whole genome shotgun (WGS) entry which is preliminary data.</text>
</comment>
<feature type="region of interest" description="Disordered" evidence="1">
    <location>
        <begin position="54"/>
        <end position="116"/>
    </location>
</feature>
<dbReference type="EMBL" id="CAUYUJ010011735">
    <property type="protein sequence ID" value="CAK0832488.1"/>
    <property type="molecule type" value="Genomic_DNA"/>
</dbReference>
<dbReference type="Proteomes" id="UP001189429">
    <property type="component" value="Unassembled WGS sequence"/>
</dbReference>